<reference evidence="3" key="2">
    <citation type="submission" date="2019-02" db="EMBL/GenBank/DDBJ databases">
        <title>Granulicella sibirica sp. nov., a psychrotolerant acidobacterium isolated from an organic soil layer in forested tundra, West Siberia.</title>
        <authorList>
            <person name="Oshkin I.Y."/>
            <person name="Kulichevskaya I.S."/>
            <person name="Rijpstra W.I.C."/>
            <person name="Sinninghe Damste J.S."/>
            <person name="Rakitin A.L."/>
            <person name="Ravin N.V."/>
            <person name="Dedysh S.N."/>
        </authorList>
    </citation>
    <scope>NUCLEOTIDE SEQUENCE [LARGE SCALE GENOMIC DNA]</scope>
    <source>
        <strain evidence="3">AF10</strain>
    </source>
</reference>
<keyword evidence="3" id="KW-1185">Reference proteome</keyword>
<dbReference type="EMBL" id="RDSM01000001">
    <property type="protein sequence ID" value="RXH58269.1"/>
    <property type="molecule type" value="Genomic_DNA"/>
</dbReference>
<dbReference type="Proteomes" id="UP000289437">
    <property type="component" value="Unassembled WGS sequence"/>
</dbReference>
<dbReference type="AlphaFoldDB" id="A0A4Q0T8A2"/>
<dbReference type="OrthoDB" id="9795032at2"/>
<reference evidence="2 3" key="1">
    <citation type="submission" date="2018-11" db="EMBL/GenBank/DDBJ databases">
        <authorList>
            <person name="Mardanov A.V."/>
            <person name="Ravin N.V."/>
            <person name="Dedysh S.N."/>
        </authorList>
    </citation>
    <scope>NUCLEOTIDE SEQUENCE [LARGE SCALE GENOMIC DNA]</scope>
    <source>
        <strain evidence="2 3">AF10</strain>
    </source>
</reference>
<evidence type="ECO:0000313" key="3">
    <source>
        <dbReference type="Proteomes" id="UP000289437"/>
    </source>
</evidence>
<evidence type="ECO:0000313" key="2">
    <source>
        <dbReference type="EMBL" id="RXH58269.1"/>
    </source>
</evidence>
<accession>A0A4Q0T8A2</accession>
<name>A0A4Q0T8A2_9BACT</name>
<protein>
    <submittedName>
        <fullName evidence="2">Uncharacterized protein</fullName>
    </submittedName>
</protein>
<feature type="region of interest" description="Disordered" evidence="1">
    <location>
        <begin position="641"/>
        <end position="668"/>
    </location>
</feature>
<gene>
    <name evidence="2" type="ORF">GRAN_1579</name>
</gene>
<evidence type="ECO:0000256" key="1">
    <source>
        <dbReference type="SAM" id="MobiDB-lite"/>
    </source>
</evidence>
<feature type="compositionally biased region" description="Low complexity" evidence="1">
    <location>
        <begin position="653"/>
        <end position="662"/>
    </location>
</feature>
<comment type="caution">
    <text evidence="2">The sequence shown here is derived from an EMBL/GenBank/DDBJ whole genome shotgun (WGS) entry which is preliminary data.</text>
</comment>
<proteinExistence type="predicted"/>
<sequence>MSYMDFPSFSLVGSFYTDPSTMDNDPSHYDESCTNPSPWQDPGGSHFFSFQDILASKPNRAFTPPVVTCAFDQNGNPSLTDPLIGAPVNSTDTPGATNGQTPPFSPAKMVDLDVYQQGVSNIYGFVLKLTVGGTVLTGAMDPCTLNSIRFDRVLPTRGWAGWDSYGWGSFGGDSNACGVYQSVVRIPADTWPAASGSPILDQLRAATTQDTSGNLLLSIRMTLDGYQNVPWHASDFRIGRVLATVGPQLATDPSHCLAGRWLAGRSAGPGDAWDQPSLYGAPFEVKNNTVAIDLSNALMTSAPGQGPLNLGNLSVYIGDGSTGVVGTPFQTNDILYSLSGGIVRLPLTAEQAAAAASAPFFLASSLPGINGLSTFNKQPVLWQESATGFWIACDDRNFQLASDQPNPGSQPGFFYVTQWGQPVTDASQIEHHVFPCFPNNSAATVPWSGGYKGNSLSSDGCLEAVLCPGTHSGQFCLELSAIWDPGSRTPELESQLYFICLWQKGTPPPPPNLESGCPPQEQMMSAVVWSSYQINTKPDWAEIQRLMKVYVKLFPSMHARMDLSDQQTFQIFSTNPPWFVSYANMPGPATYTLPSGGVIASGTIPYYMTRTIDDPRLMPIMRDLSPNRLLTVLYYCYNLQQETQPTPPPPGEGAPHPTATPTRKGANA</sequence>
<organism evidence="2 3">
    <name type="scientific">Granulicella sibirica</name>
    <dbReference type="NCBI Taxonomy" id="2479048"/>
    <lineage>
        <taxon>Bacteria</taxon>
        <taxon>Pseudomonadati</taxon>
        <taxon>Acidobacteriota</taxon>
        <taxon>Terriglobia</taxon>
        <taxon>Terriglobales</taxon>
        <taxon>Acidobacteriaceae</taxon>
        <taxon>Granulicella</taxon>
    </lineage>
</organism>
<dbReference type="RefSeq" id="WP_128912291.1">
    <property type="nucleotide sequence ID" value="NZ_RDSM01000001.1"/>
</dbReference>